<organism evidence="3 4">
    <name type="scientific">Paenibacillus agaridevorans</name>
    <dbReference type="NCBI Taxonomy" id="171404"/>
    <lineage>
        <taxon>Bacteria</taxon>
        <taxon>Bacillati</taxon>
        <taxon>Bacillota</taxon>
        <taxon>Bacilli</taxon>
        <taxon>Bacillales</taxon>
        <taxon>Paenibacillaceae</taxon>
        <taxon>Paenibacillus</taxon>
    </lineage>
</organism>
<keyword evidence="1" id="KW-0732">Signal</keyword>
<keyword evidence="4" id="KW-1185">Reference proteome</keyword>
<accession>A0A2R5EPJ2</accession>
<dbReference type="InterPro" id="IPR043780">
    <property type="entry name" value="DUF5722"/>
</dbReference>
<reference evidence="3 4" key="1">
    <citation type="submission" date="2017-08" db="EMBL/GenBank/DDBJ databases">
        <title>Substantial Increase in Enzyme Production by Combined Drug-Resistance Mutations in Paenibacillus agaridevorans.</title>
        <authorList>
            <person name="Tanaka Y."/>
            <person name="Funane K."/>
            <person name="Hosaka T."/>
            <person name="Shiwa Y."/>
            <person name="Fujita N."/>
            <person name="Miyazaki T."/>
            <person name="Yoshikawa H."/>
            <person name="Murakami K."/>
            <person name="Kasahara K."/>
            <person name="Inaoka T."/>
            <person name="Hiraga Y."/>
            <person name="Ochi K."/>
        </authorList>
    </citation>
    <scope>NUCLEOTIDE SEQUENCE [LARGE SCALE GENOMIC DNA]</scope>
    <source>
        <strain evidence="3 4">T-3040</strain>
    </source>
</reference>
<proteinExistence type="predicted"/>
<dbReference type="SUPFAM" id="SSF51445">
    <property type="entry name" value="(Trans)glycosidases"/>
    <property type="match status" value="1"/>
</dbReference>
<protein>
    <recommendedName>
        <fullName evidence="2">DUF5722 domain-containing protein</fullName>
    </recommendedName>
</protein>
<comment type="caution">
    <text evidence="3">The sequence shown here is derived from an EMBL/GenBank/DDBJ whole genome shotgun (WGS) entry which is preliminary data.</text>
</comment>
<evidence type="ECO:0000256" key="1">
    <source>
        <dbReference type="SAM" id="SignalP"/>
    </source>
</evidence>
<dbReference type="AlphaFoldDB" id="A0A2R5EPJ2"/>
<feature type="signal peptide" evidence="1">
    <location>
        <begin position="1"/>
        <end position="22"/>
    </location>
</feature>
<gene>
    <name evidence="3" type="ORF">PAT3040_03083</name>
</gene>
<dbReference type="EMBL" id="BDQX01000171">
    <property type="protein sequence ID" value="GBG08497.1"/>
    <property type="molecule type" value="Genomic_DNA"/>
</dbReference>
<evidence type="ECO:0000259" key="2">
    <source>
        <dbReference type="Pfam" id="PF18989"/>
    </source>
</evidence>
<evidence type="ECO:0000313" key="4">
    <source>
        <dbReference type="Proteomes" id="UP000245202"/>
    </source>
</evidence>
<evidence type="ECO:0000313" key="3">
    <source>
        <dbReference type="EMBL" id="GBG08497.1"/>
    </source>
</evidence>
<dbReference type="RefSeq" id="WP_108993436.1">
    <property type="nucleotide sequence ID" value="NZ_BDQX01000171.1"/>
</dbReference>
<feature type="domain" description="DUF5722" evidence="2">
    <location>
        <begin position="497"/>
        <end position="898"/>
    </location>
</feature>
<sequence length="1191" mass="132605">MRTWKKLLAFCLALILLLSVNAGTRTTAVHALDASVSPTSNMRTVGQFAPYTVIDDFESDESLANWQAGDNVSEASLAAQAWNVFFPYEGSRFLALKSEPNLQNNVWRTASRTFDQPLDLSNSRYLMMAYNHFGYLPNDEPYYARLVAYSGDTSVEGIVRVYNNNWNKIGIDLSGWAGRSAIDKLEVSFQHDFDRAEHPDDPLPYWPNTEFYIDYVHAANMLDWQFSYEGDTEGWSFNDSIESPSVSDGRLSLGLAGGNSAMTSAPLKLDPAVYNLVRLKLGNGAEIASGRLYWTTETDPEFDEAKSQALESAEEIDGENVYSARLIGHPRWTGQVTGLRLQLAGVGSGTNTIAIDGIDFAKQDRPIYDYIGEVSEIRVDANAVTVTGRIGDDANIGNGVGVGVGNTSTAQLQLYELAPYQYEPDIDALTPISTSAVPGGNDTFSLHLDRFDGDRDRYYSKFLVVVREAGEDGPVRYVDAPKSVTDIAFPAKHSFAYPDALSKKGLNVQMTDDAEELGVSYATLTVVVNGLMYKDDTDPNNAIAFDSEGTAYHFHKDAVEELDREIKAMSDNGTIVNLVLILYDADDPDGSTNVLIHPDAARGQGTVYAFNTTNAEGVRYYKAAMEFLADRYTREDQRYGRAMGYIVGNEVDSAWIWQNMGDKSVDQFMEHYERSVRLAYQAVRKHSDSARVYISVDNAWNEPYMPNQPTRFYGSKDVVDKMNVLSKLGGDYPWHLAHHPYPENMLDPRTWEDQEYVSDSFDSPKITFKNLQVIDRYMGQETLKYGNERRRIILSEQGFHTENDTPEAQRLQAAAYVYAYYKSRFLDGIDAFIMFNQLDIPAAGLNMGLWTANTELPGFVAKDRKFIYDVFKYIDTDRSLEVAEFAKPIIGIENWSEVVPNFDATKLAQRMPPQLVPVAINKQAPHIVGGDKFETGIDGWEFADHSYGVSRTTADAYGGSGSLKVDFVDLVRMTFVGLERLWKGAEKKFAEPIDATDKPHLNLAVKLTEPEESHTYYAKVKVYSGDLAAEGLARIDASKGWHALSLDLKGWEGLDAIDRIKVWTRKTTNESWSGSLLIDEVGFSSKNTAIGGLPNIDMVATTDLDELAPGSTITVKVTNYDDKKMSGQIRIEPIGNLSFHPKILKLNGLKTGETQSMTLQVSDYDPSAGGDVGIRFKYRSIAQETILVSNE</sequence>
<dbReference type="Pfam" id="PF18989">
    <property type="entry name" value="DUF5722"/>
    <property type="match status" value="1"/>
</dbReference>
<dbReference type="InterPro" id="IPR017853">
    <property type="entry name" value="GH"/>
</dbReference>
<dbReference type="Gene3D" id="2.60.120.260">
    <property type="entry name" value="Galactose-binding domain-like"/>
    <property type="match status" value="2"/>
</dbReference>
<name>A0A2R5EPJ2_9BACL</name>
<dbReference type="Proteomes" id="UP000245202">
    <property type="component" value="Unassembled WGS sequence"/>
</dbReference>
<feature type="chain" id="PRO_5039296357" description="DUF5722 domain-containing protein" evidence="1">
    <location>
        <begin position="23"/>
        <end position="1191"/>
    </location>
</feature>